<dbReference type="Proteomes" id="UP001189429">
    <property type="component" value="Unassembled WGS sequence"/>
</dbReference>
<protein>
    <submittedName>
        <fullName evidence="1">Uncharacterized protein</fullName>
    </submittedName>
</protein>
<name>A0ABN9QWU5_9DINO</name>
<dbReference type="EMBL" id="CAUYUJ010004589">
    <property type="protein sequence ID" value="CAK0810204.1"/>
    <property type="molecule type" value="Genomic_DNA"/>
</dbReference>
<organism evidence="1 2">
    <name type="scientific">Prorocentrum cordatum</name>
    <dbReference type="NCBI Taxonomy" id="2364126"/>
    <lineage>
        <taxon>Eukaryota</taxon>
        <taxon>Sar</taxon>
        <taxon>Alveolata</taxon>
        <taxon>Dinophyceae</taxon>
        <taxon>Prorocentrales</taxon>
        <taxon>Prorocentraceae</taxon>
        <taxon>Prorocentrum</taxon>
    </lineage>
</organism>
<proteinExistence type="predicted"/>
<accession>A0ABN9QWU5</accession>
<feature type="non-terminal residue" evidence="1">
    <location>
        <position position="130"/>
    </location>
</feature>
<keyword evidence="2" id="KW-1185">Reference proteome</keyword>
<evidence type="ECO:0000313" key="2">
    <source>
        <dbReference type="Proteomes" id="UP001189429"/>
    </source>
</evidence>
<reference evidence="1" key="1">
    <citation type="submission" date="2023-10" db="EMBL/GenBank/DDBJ databases">
        <authorList>
            <person name="Chen Y."/>
            <person name="Shah S."/>
            <person name="Dougan E. K."/>
            <person name="Thang M."/>
            <person name="Chan C."/>
        </authorList>
    </citation>
    <scope>NUCLEOTIDE SEQUENCE [LARGE SCALE GENOMIC DNA]</scope>
</reference>
<evidence type="ECO:0000313" key="1">
    <source>
        <dbReference type="EMBL" id="CAK0810204.1"/>
    </source>
</evidence>
<sequence>MLRGPGAEGGGHGMASASDCANCFAARDSRCELGAQCKILDKACGAKCEDDAAVRGRLRADWEVAEAEKSRNSGLATSLRPAMTCFSFASDQMPMRPLVCRVAREFKSSDQRVSLMDAKRIRSEAQLKPA</sequence>
<gene>
    <name evidence="1" type="ORF">PCOR1329_LOCUS15235</name>
</gene>
<comment type="caution">
    <text evidence="1">The sequence shown here is derived from an EMBL/GenBank/DDBJ whole genome shotgun (WGS) entry which is preliminary data.</text>
</comment>